<keyword evidence="7" id="KW-1185">Reference proteome</keyword>
<comment type="similarity">
    <text evidence="1">Belongs to the UPF0177 family.</text>
</comment>
<dbReference type="OrthoDB" id="9777755at2"/>
<dbReference type="AlphaFoldDB" id="R2P858"/>
<keyword evidence="2" id="KW-1133">Transmembrane helix</keyword>
<feature type="transmembrane region" description="Helical" evidence="2">
    <location>
        <begin position="65"/>
        <end position="86"/>
    </location>
</feature>
<organism evidence="4 6">
    <name type="scientific">Enterococcus malodoratus ATCC 43197</name>
    <dbReference type="NCBI Taxonomy" id="1158601"/>
    <lineage>
        <taxon>Bacteria</taxon>
        <taxon>Bacillati</taxon>
        <taxon>Bacillota</taxon>
        <taxon>Bacilli</taxon>
        <taxon>Lactobacillales</taxon>
        <taxon>Enterococcaceae</taxon>
        <taxon>Enterococcus</taxon>
    </lineage>
</organism>
<dbReference type="Proteomes" id="UP000013783">
    <property type="component" value="Unassembled WGS sequence"/>
</dbReference>
<evidence type="ECO:0000313" key="5">
    <source>
        <dbReference type="EMBL" id="EOT64898.1"/>
    </source>
</evidence>
<evidence type="ECO:0000313" key="4">
    <source>
        <dbReference type="EMBL" id="EOH79343.1"/>
    </source>
</evidence>
<keyword evidence="2" id="KW-0812">Transmembrane</keyword>
<comment type="caution">
    <text evidence="4">The sequence shown here is derived from an EMBL/GenBank/DDBJ whole genome shotgun (WGS) entry which is preliminary data.</text>
</comment>
<accession>R2P858</accession>
<dbReference type="EMBL" id="AJAK01000010">
    <property type="protein sequence ID" value="EOH79343.1"/>
    <property type="molecule type" value="Genomic_DNA"/>
</dbReference>
<evidence type="ECO:0000256" key="2">
    <source>
        <dbReference type="SAM" id="Phobius"/>
    </source>
</evidence>
<feature type="transmembrane region" description="Helical" evidence="2">
    <location>
        <begin position="209"/>
        <end position="230"/>
    </location>
</feature>
<dbReference type="GO" id="GO:0080120">
    <property type="term" value="P:CAAX-box protein maturation"/>
    <property type="evidence" value="ECO:0007669"/>
    <property type="project" value="UniProtKB-ARBA"/>
</dbReference>
<proteinExistence type="inferred from homology"/>
<gene>
    <name evidence="5" type="ORF">I585_04099</name>
    <name evidence="4" type="ORF">UAI_01321</name>
</gene>
<evidence type="ECO:0000313" key="6">
    <source>
        <dbReference type="Proteomes" id="UP000013783"/>
    </source>
</evidence>
<reference evidence="5 7" key="2">
    <citation type="submission" date="2013-03" db="EMBL/GenBank/DDBJ databases">
        <title>The Genome Sequence of Enterococcus malodoratus ATCC_43197 (PacBio/Illumina hybrid assembly).</title>
        <authorList>
            <consortium name="The Broad Institute Genomics Platform"/>
            <consortium name="The Broad Institute Genome Sequencing Center for Infectious Disease"/>
            <person name="Earl A."/>
            <person name="Russ C."/>
            <person name="Gilmore M."/>
            <person name="Surin D."/>
            <person name="Walker B."/>
            <person name="Young S."/>
            <person name="Zeng Q."/>
            <person name="Gargeya S."/>
            <person name="Fitzgerald M."/>
            <person name="Haas B."/>
            <person name="Abouelleil A."/>
            <person name="Allen A.W."/>
            <person name="Alvarado L."/>
            <person name="Arachchi H.M."/>
            <person name="Berlin A.M."/>
            <person name="Chapman S.B."/>
            <person name="Gainer-Dewar J."/>
            <person name="Goldberg J."/>
            <person name="Griggs A."/>
            <person name="Gujja S."/>
            <person name="Hansen M."/>
            <person name="Howarth C."/>
            <person name="Imamovic A."/>
            <person name="Ireland A."/>
            <person name="Larimer J."/>
            <person name="McCowan C."/>
            <person name="Murphy C."/>
            <person name="Pearson M."/>
            <person name="Poon T.W."/>
            <person name="Priest M."/>
            <person name="Roberts A."/>
            <person name="Saif S."/>
            <person name="Shea T."/>
            <person name="Sisk P."/>
            <person name="Sykes S."/>
            <person name="Wortman J."/>
            <person name="Nusbaum C."/>
            <person name="Birren B."/>
        </authorList>
    </citation>
    <scope>NUCLEOTIDE SEQUENCE [LARGE SCALE GENOMIC DNA]</scope>
    <source>
        <strain evidence="5 7">ATCC 43197</strain>
    </source>
</reference>
<sequence length="244" mass="27173">MDLLVGSGILTQFTSIQLFSPVALPLYSLGAAGPLIGACVVNKRSLNNVDFRRYIKNIFNLKQPIFAYVSMIGLAWGVCFFPVLVGATQQQAPIYTALFQLPVMIFFGGGLEEAGWRGYLLPQLQRKFSSFIATCLVAFIWTFWHLPLWLVKGSGQDTIRFGGYMVMVFSFAFLLSFLWNKYGSIALCILLHAGFNSFTNVYPPSYNNLVNSTILLIICCTFFMATNYVLKKNAGEKTMTAPKG</sequence>
<keyword evidence="2" id="KW-0472">Membrane</keyword>
<dbReference type="PATRIC" id="fig|1158601.3.peg.1288"/>
<dbReference type="eggNOG" id="COG1266">
    <property type="taxonomic scope" value="Bacteria"/>
</dbReference>
<feature type="transmembrane region" description="Helical" evidence="2">
    <location>
        <begin position="131"/>
        <end position="149"/>
    </location>
</feature>
<reference evidence="4 6" key="1">
    <citation type="submission" date="2013-02" db="EMBL/GenBank/DDBJ databases">
        <title>The Genome Sequence of Enterococcus malodoratus ATCC_43197.</title>
        <authorList>
            <consortium name="The Broad Institute Genome Sequencing Platform"/>
            <consortium name="The Broad Institute Genome Sequencing Center for Infectious Disease"/>
            <person name="Earl A.M."/>
            <person name="Gilmore M.S."/>
            <person name="Lebreton F."/>
            <person name="Walker B."/>
            <person name="Young S.K."/>
            <person name="Zeng Q."/>
            <person name="Gargeya S."/>
            <person name="Fitzgerald M."/>
            <person name="Haas B."/>
            <person name="Abouelleil A."/>
            <person name="Alvarado L."/>
            <person name="Arachchi H.M."/>
            <person name="Berlin A.M."/>
            <person name="Chapman S.B."/>
            <person name="Dewar J."/>
            <person name="Goldberg J."/>
            <person name="Griggs A."/>
            <person name="Gujja S."/>
            <person name="Hansen M."/>
            <person name="Howarth C."/>
            <person name="Imamovic A."/>
            <person name="Larimer J."/>
            <person name="McCowan C."/>
            <person name="Murphy C."/>
            <person name="Neiman D."/>
            <person name="Pearson M."/>
            <person name="Priest M."/>
            <person name="Roberts A."/>
            <person name="Saif S."/>
            <person name="Shea T."/>
            <person name="Sisk P."/>
            <person name="Sykes S."/>
            <person name="Wortman J."/>
            <person name="Nusbaum C."/>
            <person name="Birren B."/>
        </authorList>
    </citation>
    <scope>NUCLEOTIDE SEQUENCE [LARGE SCALE GENOMIC DNA]</scope>
    <source>
        <strain evidence="4 6">ATCC 43197</strain>
    </source>
</reference>
<dbReference type="Pfam" id="PF02517">
    <property type="entry name" value="Rce1-like"/>
    <property type="match status" value="1"/>
</dbReference>
<dbReference type="STRING" id="71451.RV07_GL001794"/>
<protein>
    <recommendedName>
        <fullName evidence="3">CAAX prenyl protease 2/Lysostaphin resistance protein A-like domain-containing protein</fullName>
    </recommendedName>
</protein>
<evidence type="ECO:0000259" key="3">
    <source>
        <dbReference type="Pfam" id="PF02517"/>
    </source>
</evidence>
<dbReference type="GO" id="GO:0004175">
    <property type="term" value="F:endopeptidase activity"/>
    <property type="evidence" value="ECO:0007669"/>
    <property type="project" value="UniProtKB-ARBA"/>
</dbReference>
<dbReference type="Proteomes" id="UP000014148">
    <property type="component" value="Unassembled WGS sequence"/>
</dbReference>
<dbReference type="InterPro" id="IPR003675">
    <property type="entry name" value="Rce1/LyrA-like_dom"/>
</dbReference>
<name>R2P858_9ENTE</name>
<dbReference type="PANTHER" id="PTHR35797">
    <property type="entry name" value="PROTEASE-RELATED"/>
    <property type="match status" value="1"/>
</dbReference>
<evidence type="ECO:0000256" key="1">
    <source>
        <dbReference type="ARBA" id="ARBA00009067"/>
    </source>
</evidence>
<feature type="domain" description="CAAX prenyl protease 2/Lysostaphin resistance protein A-like" evidence="3">
    <location>
        <begin position="97"/>
        <end position="197"/>
    </location>
</feature>
<dbReference type="EMBL" id="ASWA01000004">
    <property type="protein sequence ID" value="EOT64898.1"/>
    <property type="molecule type" value="Genomic_DNA"/>
</dbReference>
<feature type="transmembrane region" description="Helical" evidence="2">
    <location>
        <begin position="24"/>
        <end position="44"/>
    </location>
</feature>
<evidence type="ECO:0000313" key="7">
    <source>
        <dbReference type="Proteomes" id="UP000014148"/>
    </source>
</evidence>
<dbReference type="PANTHER" id="PTHR35797:SF1">
    <property type="entry name" value="PROTEASE"/>
    <property type="match status" value="1"/>
</dbReference>
<dbReference type="InterPro" id="IPR042150">
    <property type="entry name" value="MmRce1-like"/>
</dbReference>